<evidence type="ECO:0008006" key="3">
    <source>
        <dbReference type="Google" id="ProtNLM"/>
    </source>
</evidence>
<dbReference type="InterPro" id="IPR036770">
    <property type="entry name" value="Ankyrin_rpt-contain_sf"/>
</dbReference>
<dbReference type="Pfam" id="PF12796">
    <property type="entry name" value="Ank_2"/>
    <property type="match status" value="1"/>
</dbReference>
<reference evidence="1 2" key="1">
    <citation type="submission" date="2019-10" db="EMBL/GenBank/DDBJ databases">
        <title>Assembly and Annotation for the nematode Trichostrongylus colubriformis.</title>
        <authorList>
            <person name="Martin J."/>
        </authorList>
    </citation>
    <scope>NUCLEOTIDE SEQUENCE [LARGE SCALE GENOMIC DNA]</scope>
    <source>
        <strain evidence="1">G859</strain>
        <tissue evidence="1">Whole worm</tissue>
    </source>
</reference>
<dbReference type="Proteomes" id="UP001331761">
    <property type="component" value="Unassembled WGS sequence"/>
</dbReference>
<gene>
    <name evidence="1" type="ORF">GCK32_019106</name>
</gene>
<keyword evidence="2" id="KW-1185">Reference proteome</keyword>
<proteinExistence type="predicted"/>
<dbReference type="AlphaFoldDB" id="A0AAN8F443"/>
<protein>
    <recommendedName>
        <fullName evidence="3">ANK_REP_REGION domain-containing protein</fullName>
    </recommendedName>
</protein>
<evidence type="ECO:0000313" key="2">
    <source>
        <dbReference type="Proteomes" id="UP001331761"/>
    </source>
</evidence>
<comment type="caution">
    <text evidence="1">The sequence shown here is derived from an EMBL/GenBank/DDBJ whole genome shotgun (WGS) entry which is preliminary data.</text>
</comment>
<dbReference type="InterPro" id="IPR002110">
    <property type="entry name" value="Ankyrin_rpt"/>
</dbReference>
<name>A0AAN8F443_TRICO</name>
<accession>A0AAN8F443</accession>
<dbReference type="SUPFAM" id="SSF48403">
    <property type="entry name" value="Ankyrin repeat"/>
    <property type="match status" value="1"/>
</dbReference>
<dbReference type="EMBL" id="WIXE01016028">
    <property type="protein sequence ID" value="KAK5972996.1"/>
    <property type="molecule type" value="Genomic_DNA"/>
</dbReference>
<sequence>MADVESPGDILYYAAEGSLADMERLVKRHREWITHRDNRGRTAAMHAAIADNVRNLQFLMKKGLSLWDTDSNGATTLHWATQCSAAKGLIYESGLNSFSAPKFL</sequence>
<dbReference type="Gene3D" id="1.25.40.20">
    <property type="entry name" value="Ankyrin repeat-containing domain"/>
    <property type="match status" value="1"/>
</dbReference>
<evidence type="ECO:0000313" key="1">
    <source>
        <dbReference type="EMBL" id="KAK5972996.1"/>
    </source>
</evidence>
<organism evidence="1 2">
    <name type="scientific">Trichostrongylus colubriformis</name>
    <name type="common">Black scour worm</name>
    <dbReference type="NCBI Taxonomy" id="6319"/>
    <lineage>
        <taxon>Eukaryota</taxon>
        <taxon>Metazoa</taxon>
        <taxon>Ecdysozoa</taxon>
        <taxon>Nematoda</taxon>
        <taxon>Chromadorea</taxon>
        <taxon>Rhabditida</taxon>
        <taxon>Rhabditina</taxon>
        <taxon>Rhabditomorpha</taxon>
        <taxon>Strongyloidea</taxon>
        <taxon>Trichostrongylidae</taxon>
        <taxon>Trichostrongylus</taxon>
    </lineage>
</organism>